<evidence type="ECO:0000259" key="10">
    <source>
        <dbReference type="PROSITE" id="PS50126"/>
    </source>
</evidence>
<proteinExistence type="inferred from homology"/>
<reference evidence="11 12" key="1">
    <citation type="submission" date="2019-02" db="EMBL/GenBank/DDBJ databases">
        <title>Deep-cultivation of Planctomycetes and their phenomic and genomic characterization uncovers novel biology.</title>
        <authorList>
            <person name="Wiegand S."/>
            <person name="Jogler M."/>
            <person name="Boedeker C."/>
            <person name="Pinto D."/>
            <person name="Vollmers J."/>
            <person name="Rivas-Marin E."/>
            <person name="Kohn T."/>
            <person name="Peeters S.H."/>
            <person name="Heuer A."/>
            <person name="Rast P."/>
            <person name="Oberbeckmann S."/>
            <person name="Bunk B."/>
            <person name="Jeske O."/>
            <person name="Meyerdierks A."/>
            <person name="Storesund J.E."/>
            <person name="Kallscheuer N."/>
            <person name="Luecker S."/>
            <person name="Lage O.M."/>
            <person name="Pohl T."/>
            <person name="Merkel B.J."/>
            <person name="Hornburger P."/>
            <person name="Mueller R.-W."/>
            <person name="Bruemmer F."/>
            <person name="Labrenz M."/>
            <person name="Spormann A.M."/>
            <person name="Op Den Camp H."/>
            <person name="Overmann J."/>
            <person name="Amann R."/>
            <person name="Jetten M.S.M."/>
            <person name="Mascher T."/>
            <person name="Medema M.H."/>
            <person name="Devos D.P."/>
            <person name="Kaster A.-K."/>
            <person name="Ovreas L."/>
            <person name="Rohde M."/>
            <person name="Galperin M.Y."/>
            <person name="Jogler C."/>
        </authorList>
    </citation>
    <scope>NUCLEOTIDE SEQUENCE [LARGE SCALE GENOMIC DNA]</scope>
    <source>
        <strain evidence="11 12">Pla111</strain>
    </source>
</reference>
<feature type="compositionally biased region" description="Acidic residues" evidence="9">
    <location>
        <begin position="620"/>
        <end position="629"/>
    </location>
</feature>
<dbReference type="EMBL" id="SJPH01000001">
    <property type="protein sequence ID" value="TWT48447.1"/>
    <property type="molecule type" value="Genomic_DNA"/>
</dbReference>
<dbReference type="GO" id="GO:0003735">
    <property type="term" value="F:structural constituent of ribosome"/>
    <property type="evidence" value="ECO:0007669"/>
    <property type="project" value="TreeGrafter"/>
</dbReference>
<feature type="compositionally biased region" description="Acidic residues" evidence="9">
    <location>
        <begin position="83"/>
        <end position="102"/>
    </location>
</feature>
<evidence type="ECO:0000256" key="9">
    <source>
        <dbReference type="SAM" id="MobiDB-lite"/>
    </source>
</evidence>
<dbReference type="FunFam" id="2.40.50.140:FF:000018">
    <property type="entry name" value="30S ribosomal protein S1"/>
    <property type="match status" value="1"/>
</dbReference>
<feature type="region of interest" description="Disordered" evidence="9">
    <location>
        <begin position="83"/>
        <end position="109"/>
    </location>
</feature>
<feature type="domain" description="S1 motif" evidence="10">
    <location>
        <begin position="328"/>
        <end position="398"/>
    </location>
</feature>
<accession>A0A5C5WD77</accession>
<dbReference type="GO" id="GO:0006412">
    <property type="term" value="P:translation"/>
    <property type="evidence" value="ECO:0007669"/>
    <property type="project" value="TreeGrafter"/>
</dbReference>
<evidence type="ECO:0000256" key="1">
    <source>
        <dbReference type="ARBA" id="ARBA00006767"/>
    </source>
</evidence>
<dbReference type="PANTHER" id="PTHR10724">
    <property type="entry name" value="30S RIBOSOMAL PROTEIN S1"/>
    <property type="match status" value="1"/>
</dbReference>
<dbReference type="CDD" id="cd05688">
    <property type="entry name" value="S1_RPS1_repeat_ec3"/>
    <property type="match status" value="2"/>
</dbReference>
<dbReference type="InterPro" id="IPR003029">
    <property type="entry name" value="S1_domain"/>
</dbReference>
<feature type="domain" description="S1 motif" evidence="10">
    <location>
        <begin position="415"/>
        <end position="485"/>
    </location>
</feature>
<evidence type="ECO:0000256" key="7">
    <source>
        <dbReference type="ARBA" id="ARBA00035293"/>
    </source>
</evidence>
<dbReference type="Pfam" id="PF00575">
    <property type="entry name" value="S1"/>
    <property type="match status" value="6"/>
</dbReference>
<feature type="region of interest" description="Disordered" evidence="9">
    <location>
        <begin position="601"/>
        <end position="645"/>
    </location>
</feature>
<evidence type="ECO:0000256" key="6">
    <source>
        <dbReference type="ARBA" id="ARBA00025604"/>
    </source>
</evidence>
<dbReference type="AlphaFoldDB" id="A0A5C5WD77"/>
<dbReference type="OrthoDB" id="9804077at2"/>
<evidence type="ECO:0000256" key="2">
    <source>
        <dbReference type="ARBA" id="ARBA00022737"/>
    </source>
</evidence>
<evidence type="ECO:0000256" key="5">
    <source>
        <dbReference type="ARBA" id="ARBA00023274"/>
    </source>
</evidence>
<dbReference type="CDD" id="cd04465">
    <property type="entry name" value="S1_RPS1_repeat_ec2_hs2"/>
    <property type="match status" value="1"/>
</dbReference>
<protein>
    <recommendedName>
        <fullName evidence="7">Small ribosomal subunit protein bS1</fullName>
    </recommendedName>
    <alternativeName>
        <fullName evidence="8">30S ribosomal protein S1</fullName>
    </alternativeName>
</protein>
<sequence>MVNRNLLREFDVNEDELLAVMGEEAPDEASWLAGEDVSINQIVEGKIVRVDGEFVVVDVGYKCEGLVPLSEWQPEIIEDEYGYGYGDDDYDSSDSEDDDTPVAEEPPPEVGQTVRVLVENVEDVAGRHDDRGMLVLSKRKAEKIEQWMSVMEKVHEGDVVTGTVKRKIKGGLLVDIGVNVFLPASQVDIRRPHDIGEYLDKEIDCKVLKIDEERRNIVVSRRALIEEERAAKKSDLLKVLQVGDLRKGVVKNIADFGAFVDLGGIDGLLHITDMSWGRISHPSEMVKIEDELEVMVLHIDYEREKIALGLKQKSASPWEKVPATYPVGTRIKGQVVNVMSYGAFVKLEDGIEGLVHISEMSWTKRISHPSELVQVDDTVEVVVLGINQEKQEISLGMKQTQSNPWDKVAERYPPGQEVEGRVRNLTNYGAFIEIEEGIDGLLHVSDMSWTRKVSHPSEAVEKGDMLKCKVLSVDTERRRIALGLKQLDEDPWVNDIPNRYQPGELVKGKVTKITNFGVFVGLEDGLEGLLHISELSEDKIENPEEICAVGDEMEVKVLRVDINDRKIGLSRKRVDWAEEAAEAEEVAVAAEPSAASIAAAGNLKGGVGSGDGPLFKSASTEDDAADDAAESAAAAAEDTEKESAD</sequence>
<dbReference type="PRINTS" id="PR00681">
    <property type="entry name" value="RIBOSOMALS1"/>
</dbReference>
<comment type="function">
    <text evidence="6">Binds mRNA; thus facilitating recognition of the initiation point. It is needed to translate mRNA with a short Shine-Dalgarno (SD) purine-rich sequence.</text>
</comment>
<keyword evidence="2" id="KW-0677">Repeat</keyword>
<dbReference type="FunFam" id="2.40.50.140:FF:000103">
    <property type="entry name" value="protein RRP5 homolog"/>
    <property type="match status" value="1"/>
</dbReference>
<keyword evidence="5" id="KW-0687">Ribonucleoprotein</keyword>
<dbReference type="GO" id="GO:0003729">
    <property type="term" value="F:mRNA binding"/>
    <property type="evidence" value="ECO:0007669"/>
    <property type="project" value="TreeGrafter"/>
</dbReference>
<comment type="caution">
    <text evidence="11">The sequence shown here is derived from an EMBL/GenBank/DDBJ whole genome shotgun (WGS) entry which is preliminary data.</text>
</comment>
<dbReference type="SMART" id="SM00316">
    <property type="entry name" value="S1"/>
    <property type="match status" value="6"/>
</dbReference>
<feature type="domain" description="S1 motif" evidence="10">
    <location>
        <begin position="157"/>
        <end position="222"/>
    </location>
</feature>
<feature type="domain" description="S1 motif" evidence="10">
    <location>
        <begin position="40"/>
        <end position="139"/>
    </location>
</feature>
<keyword evidence="3" id="KW-0694">RNA-binding</keyword>
<feature type="domain" description="S1 motif" evidence="10">
    <location>
        <begin position="243"/>
        <end position="311"/>
    </location>
</feature>
<dbReference type="InterPro" id="IPR050437">
    <property type="entry name" value="Ribos_protein_bS1-like"/>
</dbReference>
<dbReference type="FunFam" id="2.40.50.140:FF:000011">
    <property type="entry name" value="30S ribosomal protein S1"/>
    <property type="match status" value="2"/>
</dbReference>
<comment type="similarity">
    <text evidence="1">Belongs to the bacterial ribosomal protein bS1 family.</text>
</comment>
<dbReference type="InterPro" id="IPR012340">
    <property type="entry name" value="NA-bd_OB-fold"/>
</dbReference>
<name>A0A5C5WD77_9BACT</name>
<evidence type="ECO:0000256" key="3">
    <source>
        <dbReference type="ARBA" id="ARBA00022884"/>
    </source>
</evidence>
<organism evidence="11 12">
    <name type="scientific">Botrimarina hoheduenensis</name>
    <dbReference type="NCBI Taxonomy" id="2528000"/>
    <lineage>
        <taxon>Bacteria</taxon>
        <taxon>Pseudomonadati</taxon>
        <taxon>Planctomycetota</taxon>
        <taxon>Planctomycetia</taxon>
        <taxon>Pirellulales</taxon>
        <taxon>Lacipirellulaceae</taxon>
        <taxon>Botrimarina</taxon>
    </lineage>
</organism>
<evidence type="ECO:0000313" key="12">
    <source>
        <dbReference type="Proteomes" id="UP000318995"/>
    </source>
</evidence>
<dbReference type="InterPro" id="IPR035104">
    <property type="entry name" value="Ribosomal_protein_S1-like"/>
</dbReference>
<evidence type="ECO:0000313" key="11">
    <source>
        <dbReference type="EMBL" id="TWT48447.1"/>
    </source>
</evidence>
<feature type="domain" description="S1 motif" evidence="10">
    <location>
        <begin position="503"/>
        <end position="572"/>
    </location>
</feature>
<gene>
    <name evidence="11" type="primary">rpsA_1</name>
    <name evidence="11" type="ORF">Pla111_02150</name>
</gene>
<evidence type="ECO:0000256" key="8">
    <source>
        <dbReference type="ARBA" id="ARBA00035517"/>
    </source>
</evidence>
<keyword evidence="4 11" id="KW-0689">Ribosomal protein</keyword>
<dbReference type="PANTHER" id="PTHR10724:SF7">
    <property type="entry name" value="SMALL RIBOSOMAL SUBUNIT PROTEIN BS1C"/>
    <property type="match status" value="1"/>
</dbReference>
<dbReference type="SUPFAM" id="SSF50249">
    <property type="entry name" value="Nucleic acid-binding proteins"/>
    <property type="match status" value="6"/>
</dbReference>
<dbReference type="PROSITE" id="PS50126">
    <property type="entry name" value="S1"/>
    <property type="match status" value="6"/>
</dbReference>
<keyword evidence="12" id="KW-1185">Reference proteome</keyword>
<dbReference type="Gene3D" id="2.40.50.140">
    <property type="entry name" value="Nucleic acid-binding proteins"/>
    <property type="match status" value="6"/>
</dbReference>
<dbReference type="RefSeq" id="WP_146570526.1">
    <property type="nucleotide sequence ID" value="NZ_SJPH01000001.1"/>
</dbReference>
<dbReference type="Proteomes" id="UP000318995">
    <property type="component" value="Unassembled WGS sequence"/>
</dbReference>
<evidence type="ECO:0000256" key="4">
    <source>
        <dbReference type="ARBA" id="ARBA00022980"/>
    </source>
</evidence>
<dbReference type="GO" id="GO:0022627">
    <property type="term" value="C:cytosolic small ribosomal subunit"/>
    <property type="evidence" value="ECO:0007669"/>
    <property type="project" value="TreeGrafter"/>
</dbReference>